<organism evidence="2 3">
    <name type="scientific">Araneus ventricosus</name>
    <name type="common">Orbweaver spider</name>
    <name type="synonym">Epeira ventricosa</name>
    <dbReference type="NCBI Taxonomy" id="182803"/>
    <lineage>
        <taxon>Eukaryota</taxon>
        <taxon>Metazoa</taxon>
        <taxon>Ecdysozoa</taxon>
        <taxon>Arthropoda</taxon>
        <taxon>Chelicerata</taxon>
        <taxon>Arachnida</taxon>
        <taxon>Araneae</taxon>
        <taxon>Araneomorphae</taxon>
        <taxon>Entelegynae</taxon>
        <taxon>Araneoidea</taxon>
        <taxon>Araneidae</taxon>
        <taxon>Araneus</taxon>
    </lineage>
</organism>
<accession>A0A4Y2JIG9</accession>
<name>A0A4Y2JIG9_ARAVE</name>
<dbReference type="EMBL" id="BGPR01003572">
    <property type="protein sequence ID" value="GBM89777.1"/>
    <property type="molecule type" value="Genomic_DNA"/>
</dbReference>
<evidence type="ECO:0000313" key="3">
    <source>
        <dbReference type="Proteomes" id="UP000499080"/>
    </source>
</evidence>
<gene>
    <name evidence="2" type="ORF">AVEN_196285-2_1</name>
</gene>
<proteinExistence type="predicted"/>
<reference evidence="2 3" key="1">
    <citation type="journal article" date="2019" name="Sci. Rep.">
        <title>Orb-weaving spider Araneus ventricosus genome elucidates the spidroin gene catalogue.</title>
        <authorList>
            <person name="Kono N."/>
            <person name="Nakamura H."/>
            <person name="Ohtoshi R."/>
            <person name="Moran D.A.P."/>
            <person name="Shinohara A."/>
            <person name="Yoshida Y."/>
            <person name="Fujiwara M."/>
            <person name="Mori M."/>
            <person name="Tomita M."/>
            <person name="Arakawa K."/>
        </authorList>
    </citation>
    <scope>NUCLEOTIDE SEQUENCE [LARGE SCALE GENOMIC DNA]</scope>
</reference>
<sequence length="89" mass="9890">GYTVLPRYPKSLYNRRFTTAVGTKAGVLIGITGHGPNSTEGGTFRHRSGSNSTSHYYHTHQERENPLTYKAASYPPPFLYPPVGPIIRK</sequence>
<feature type="region of interest" description="Disordered" evidence="1">
    <location>
        <begin position="33"/>
        <end position="63"/>
    </location>
</feature>
<feature type="non-terminal residue" evidence="2">
    <location>
        <position position="1"/>
    </location>
</feature>
<keyword evidence="3" id="KW-1185">Reference proteome</keyword>
<evidence type="ECO:0000313" key="2">
    <source>
        <dbReference type="EMBL" id="GBM89777.1"/>
    </source>
</evidence>
<protein>
    <submittedName>
        <fullName evidence="2">Uncharacterized protein</fullName>
    </submittedName>
</protein>
<dbReference type="AlphaFoldDB" id="A0A4Y2JIG9"/>
<comment type="caution">
    <text evidence="2">The sequence shown here is derived from an EMBL/GenBank/DDBJ whole genome shotgun (WGS) entry which is preliminary data.</text>
</comment>
<dbReference type="Proteomes" id="UP000499080">
    <property type="component" value="Unassembled WGS sequence"/>
</dbReference>
<evidence type="ECO:0000256" key="1">
    <source>
        <dbReference type="SAM" id="MobiDB-lite"/>
    </source>
</evidence>